<reference evidence="2" key="2">
    <citation type="journal article" date="2023" name="IMA Fungus">
        <title>Comparative genomic study of the Penicillium genus elucidates a diverse pangenome and 15 lateral gene transfer events.</title>
        <authorList>
            <person name="Petersen C."/>
            <person name="Sorensen T."/>
            <person name="Nielsen M.R."/>
            <person name="Sondergaard T.E."/>
            <person name="Sorensen J.L."/>
            <person name="Fitzpatrick D.A."/>
            <person name="Frisvad J.C."/>
            <person name="Nielsen K.L."/>
        </authorList>
    </citation>
    <scope>NUCLEOTIDE SEQUENCE</scope>
    <source>
        <strain evidence="2">IBT 35675</strain>
    </source>
</reference>
<comment type="caution">
    <text evidence="2">The sequence shown here is derived from an EMBL/GenBank/DDBJ whole genome shotgun (WGS) entry which is preliminary data.</text>
</comment>
<feature type="region of interest" description="Disordered" evidence="1">
    <location>
        <begin position="353"/>
        <end position="372"/>
    </location>
</feature>
<evidence type="ECO:0000256" key="1">
    <source>
        <dbReference type="SAM" id="MobiDB-lite"/>
    </source>
</evidence>
<name>A0A9W9QYX3_PENBR</name>
<proteinExistence type="predicted"/>
<dbReference type="EMBL" id="JAPZBR010000006">
    <property type="protein sequence ID" value="KAJ5350616.1"/>
    <property type="molecule type" value="Genomic_DNA"/>
</dbReference>
<evidence type="ECO:0000313" key="2">
    <source>
        <dbReference type="EMBL" id="KAJ5350616.1"/>
    </source>
</evidence>
<keyword evidence="3" id="KW-1185">Reference proteome</keyword>
<accession>A0A9W9QYX3</accession>
<protein>
    <submittedName>
        <fullName evidence="2">Uncharacterized protein</fullName>
    </submittedName>
</protein>
<sequence>MTLEHYLQCVEFYRSTSVPDRVPSPENMEFVTSLEKVIMPLYPEISAILDQYELGKSETLWDSMYFFCLRTTNPNYPRGDNPVDLFAVGMNHPDFDISPLGPIKDEILELFRRHNIKAHVEIANHRHTYHPSFFFIASDHPLVKAYDRVKHRIVDIITHSTGSNFNMICPFNVGRTAAKAQPTIVVLMEPWTIANWYELRLRIVSQLLPHMGTDSFDVEFLPGGLSVLKVGIPFTHEITEQVPRMGSSIGIQGGRNAGTLGGFVTLTQRDAIHGDVVRRGLLTNYHVIRPSQCPSYNSHFLERLDRFGSSPDCAVKKITMESPARIDTDATATKISKSLEAMRTFRNAFSAKEQERETLGATPNCPATPNSEDLEMVSRVDDDIEDWSLRQTTVQSMPYTLGEVKFVSGKEVRDGRAMDWAFVELSKDAEKFFGPNYMPSVPSECEPYHWGSSRVPLVLTSGNTLEEFVSLKEGDYCLKNGRSTGITAGVVNGPKAYCNWETPRDTLSGREADMHSSLTEESIILGARPDANGKFCPEFCKDGDSGAFVLGEWGEVSGLLWGGTSFQQYNIGLASSMPDVLASIEEKLGGSVKLSFPT</sequence>
<gene>
    <name evidence="2" type="ORF">N7541_008343</name>
</gene>
<dbReference type="Proteomes" id="UP001148299">
    <property type="component" value="Unassembled WGS sequence"/>
</dbReference>
<dbReference type="AlphaFoldDB" id="A0A9W9QYX3"/>
<organism evidence="2 3">
    <name type="scientific">Penicillium brevicompactum</name>
    <dbReference type="NCBI Taxonomy" id="5074"/>
    <lineage>
        <taxon>Eukaryota</taxon>
        <taxon>Fungi</taxon>
        <taxon>Dikarya</taxon>
        <taxon>Ascomycota</taxon>
        <taxon>Pezizomycotina</taxon>
        <taxon>Eurotiomycetes</taxon>
        <taxon>Eurotiomycetidae</taxon>
        <taxon>Eurotiales</taxon>
        <taxon>Aspergillaceae</taxon>
        <taxon>Penicillium</taxon>
    </lineage>
</organism>
<reference evidence="2" key="1">
    <citation type="submission" date="2022-12" db="EMBL/GenBank/DDBJ databases">
        <authorList>
            <person name="Petersen C."/>
        </authorList>
    </citation>
    <scope>NUCLEOTIDE SEQUENCE</scope>
    <source>
        <strain evidence="2">IBT 35675</strain>
    </source>
</reference>
<evidence type="ECO:0000313" key="3">
    <source>
        <dbReference type="Proteomes" id="UP001148299"/>
    </source>
</evidence>